<evidence type="ECO:0000256" key="8">
    <source>
        <dbReference type="ARBA" id="ARBA00022989"/>
    </source>
</evidence>
<keyword evidence="3" id="KW-0418">Kinase</keyword>
<dbReference type="PROSITE" id="PS50011">
    <property type="entry name" value="PROTEIN_KINASE_DOM"/>
    <property type="match status" value="1"/>
</dbReference>
<reference evidence="15 16" key="1">
    <citation type="submission" date="2020-08" db="EMBL/GenBank/DDBJ databases">
        <title>Plant Genome Project.</title>
        <authorList>
            <person name="Zhang R.-G."/>
        </authorList>
    </citation>
    <scope>NUCLEOTIDE SEQUENCE [LARGE SCALE GENOMIC DNA]</scope>
    <source>
        <tissue evidence="15">Rhizome</tissue>
    </source>
</reference>
<comment type="caution">
    <text evidence="15">The sequence shown here is derived from an EMBL/GenBank/DDBJ whole genome shotgun (WGS) entry which is preliminary data.</text>
</comment>
<evidence type="ECO:0000256" key="2">
    <source>
        <dbReference type="ARBA" id="ARBA00012513"/>
    </source>
</evidence>
<dbReference type="FunFam" id="1.10.510.10:FF:000430">
    <property type="entry name" value="Protein kinase superfamily protein"/>
    <property type="match status" value="1"/>
</dbReference>
<feature type="domain" description="Protein kinase" evidence="14">
    <location>
        <begin position="239"/>
        <end position="570"/>
    </location>
</feature>
<dbReference type="InterPro" id="IPR000719">
    <property type="entry name" value="Prot_kinase_dom"/>
</dbReference>
<keyword evidence="9 13" id="KW-0472">Membrane</keyword>
<organism evidence="15 16">
    <name type="scientific">Zingiber officinale</name>
    <name type="common">Ginger</name>
    <name type="synonym">Amomum zingiber</name>
    <dbReference type="NCBI Taxonomy" id="94328"/>
    <lineage>
        <taxon>Eukaryota</taxon>
        <taxon>Viridiplantae</taxon>
        <taxon>Streptophyta</taxon>
        <taxon>Embryophyta</taxon>
        <taxon>Tracheophyta</taxon>
        <taxon>Spermatophyta</taxon>
        <taxon>Magnoliopsida</taxon>
        <taxon>Liliopsida</taxon>
        <taxon>Zingiberales</taxon>
        <taxon>Zingiberaceae</taxon>
        <taxon>Zingiber</taxon>
    </lineage>
</organism>
<evidence type="ECO:0000313" key="16">
    <source>
        <dbReference type="Proteomes" id="UP000734854"/>
    </source>
</evidence>
<evidence type="ECO:0000256" key="6">
    <source>
        <dbReference type="ARBA" id="ARBA00022741"/>
    </source>
</evidence>
<keyword evidence="7 12" id="KW-0067">ATP-binding</keyword>
<dbReference type="SUPFAM" id="SSF56112">
    <property type="entry name" value="Protein kinase-like (PK-like)"/>
    <property type="match status" value="1"/>
</dbReference>
<comment type="subcellular location">
    <subcellularLocation>
        <location evidence="1">Cell membrane</location>
        <topology evidence="1">Single-pass membrane protein</topology>
    </subcellularLocation>
</comment>
<dbReference type="EC" id="2.7.11.1" evidence="2"/>
<feature type="transmembrane region" description="Helical" evidence="13">
    <location>
        <begin position="137"/>
        <end position="156"/>
    </location>
</feature>
<dbReference type="PROSITE" id="PS00107">
    <property type="entry name" value="PROTEIN_KINASE_ATP"/>
    <property type="match status" value="1"/>
</dbReference>
<keyword evidence="5 13" id="KW-0812">Transmembrane</keyword>
<dbReference type="PANTHER" id="PTHR47982:SF54">
    <property type="entry name" value="PROTEIN KINASE SUPERFAMILY PROTEIN"/>
    <property type="match status" value="1"/>
</dbReference>
<dbReference type="AlphaFoldDB" id="A0A8J5L453"/>
<sequence length="595" mass="66915">MASWKALSCPTALPSGLSYELGRPHRARRARCMPRTQAPQRVVVSWTPADLHVQSFEQGVRVLPTTRFLREQGGASYRMSVNHEGLLHLEPRGPRPPTSHHGPWQGGILAVAKRNPDVGRPCTPLHPLVSDNRRYRLLLPVWILNAFQLGFIGSVAEIVGAAAGGCALLVIVVGLLFFCIFYWGRTEANRSSETGSSDPSNLVECRRDRRSFVDYSLANEHHVARRFTLEELEEATKNFSQSNLVGTGSFGLVYKGLLLDGTIVAIKRHAHVPRLAFVEEIFDKDEIFYYDEVMFHSKIRQVTWSSDQILHAGGWIRPWKWNRYHEFEDEIIVLWPLCHKFNTYVKNLSKIRHRNLVTLIGYCQEGGLQMLVYEYLPNGSITQHLYYNEHHSLTNLEFKQRLTVAIGAAKGLTHLHSLAPPLVHKNFKTSNILVDENFIAKVADAGILKLLQGSQEVQHQGSKNAFQDPVARELGRFSEASDVYSFGVFLLELISGIDIERCISPDSYNILAHWVEAHVSSNDLIDRRLGNGFTSQGMKELIALTLQCLNPSGQSRPWMSSIVTVLDRILETEMTLTTIMGDGTAIVTLGSQLFT</sequence>
<name>A0A8J5L453_ZINOF</name>
<accession>A0A8J5L453</accession>
<evidence type="ECO:0000256" key="11">
    <source>
        <dbReference type="ARBA" id="ARBA00048679"/>
    </source>
</evidence>
<dbReference type="Proteomes" id="UP000734854">
    <property type="component" value="Unassembled WGS sequence"/>
</dbReference>
<dbReference type="GO" id="GO:0005524">
    <property type="term" value="F:ATP binding"/>
    <property type="evidence" value="ECO:0007669"/>
    <property type="project" value="UniProtKB-UniRule"/>
</dbReference>
<dbReference type="InterPro" id="IPR017441">
    <property type="entry name" value="Protein_kinase_ATP_BS"/>
</dbReference>
<dbReference type="EMBL" id="JACMSC010000010">
    <property type="protein sequence ID" value="KAG6505122.1"/>
    <property type="molecule type" value="Genomic_DNA"/>
</dbReference>
<evidence type="ECO:0000256" key="3">
    <source>
        <dbReference type="ARBA" id="ARBA00022527"/>
    </source>
</evidence>
<evidence type="ECO:0000259" key="14">
    <source>
        <dbReference type="PROSITE" id="PS50011"/>
    </source>
</evidence>
<evidence type="ECO:0000256" key="9">
    <source>
        <dbReference type="ARBA" id="ARBA00023136"/>
    </source>
</evidence>
<proteinExistence type="predicted"/>
<comment type="catalytic activity">
    <reaction evidence="10">
        <text>L-threonyl-[protein] + ATP = O-phospho-L-threonyl-[protein] + ADP + H(+)</text>
        <dbReference type="Rhea" id="RHEA:46608"/>
        <dbReference type="Rhea" id="RHEA-COMP:11060"/>
        <dbReference type="Rhea" id="RHEA-COMP:11605"/>
        <dbReference type="ChEBI" id="CHEBI:15378"/>
        <dbReference type="ChEBI" id="CHEBI:30013"/>
        <dbReference type="ChEBI" id="CHEBI:30616"/>
        <dbReference type="ChEBI" id="CHEBI:61977"/>
        <dbReference type="ChEBI" id="CHEBI:456216"/>
        <dbReference type="EC" id="2.7.11.1"/>
    </reaction>
</comment>
<evidence type="ECO:0000256" key="7">
    <source>
        <dbReference type="ARBA" id="ARBA00022840"/>
    </source>
</evidence>
<keyword evidence="4" id="KW-0808">Transferase</keyword>
<feature type="transmembrane region" description="Helical" evidence="13">
    <location>
        <begin position="162"/>
        <end position="183"/>
    </location>
</feature>
<feature type="binding site" evidence="12">
    <location>
        <position position="267"/>
    </location>
    <ligand>
        <name>ATP</name>
        <dbReference type="ChEBI" id="CHEBI:30616"/>
    </ligand>
</feature>
<dbReference type="Gene3D" id="1.10.510.10">
    <property type="entry name" value="Transferase(Phosphotransferase) domain 1"/>
    <property type="match status" value="1"/>
</dbReference>
<protein>
    <recommendedName>
        <fullName evidence="2">non-specific serine/threonine protein kinase</fullName>
        <ecNumber evidence="2">2.7.11.1</ecNumber>
    </recommendedName>
</protein>
<gene>
    <name evidence="15" type="ORF">ZIOFF_037470</name>
</gene>
<dbReference type="PANTHER" id="PTHR47982">
    <property type="entry name" value="PROLINE-RICH RECEPTOR-LIKE PROTEIN KINASE PERK4"/>
    <property type="match status" value="1"/>
</dbReference>
<dbReference type="InterPro" id="IPR001245">
    <property type="entry name" value="Ser-Thr/Tyr_kinase_cat_dom"/>
</dbReference>
<dbReference type="GO" id="GO:0005886">
    <property type="term" value="C:plasma membrane"/>
    <property type="evidence" value="ECO:0007669"/>
    <property type="project" value="UniProtKB-SubCell"/>
</dbReference>
<dbReference type="Gene3D" id="3.30.200.20">
    <property type="entry name" value="Phosphorylase Kinase, domain 1"/>
    <property type="match status" value="2"/>
</dbReference>
<evidence type="ECO:0000256" key="5">
    <source>
        <dbReference type="ARBA" id="ARBA00022692"/>
    </source>
</evidence>
<dbReference type="GO" id="GO:0004674">
    <property type="term" value="F:protein serine/threonine kinase activity"/>
    <property type="evidence" value="ECO:0007669"/>
    <property type="project" value="UniProtKB-KW"/>
</dbReference>
<dbReference type="Pfam" id="PF07714">
    <property type="entry name" value="PK_Tyr_Ser-Thr"/>
    <property type="match status" value="1"/>
</dbReference>
<keyword evidence="6 12" id="KW-0547">Nucleotide-binding</keyword>
<evidence type="ECO:0000256" key="12">
    <source>
        <dbReference type="PROSITE-ProRule" id="PRU10141"/>
    </source>
</evidence>
<keyword evidence="16" id="KW-1185">Reference proteome</keyword>
<evidence type="ECO:0000256" key="13">
    <source>
        <dbReference type="SAM" id="Phobius"/>
    </source>
</evidence>
<evidence type="ECO:0000256" key="1">
    <source>
        <dbReference type="ARBA" id="ARBA00004162"/>
    </source>
</evidence>
<evidence type="ECO:0000256" key="10">
    <source>
        <dbReference type="ARBA" id="ARBA00047899"/>
    </source>
</evidence>
<keyword evidence="3" id="KW-0723">Serine/threonine-protein kinase</keyword>
<dbReference type="InterPro" id="IPR011009">
    <property type="entry name" value="Kinase-like_dom_sf"/>
</dbReference>
<evidence type="ECO:0000256" key="4">
    <source>
        <dbReference type="ARBA" id="ARBA00022679"/>
    </source>
</evidence>
<evidence type="ECO:0000313" key="15">
    <source>
        <dbReference type="EMBL" id="KAG6505122.1"/>
    </source>
</evidence>
<dbReference type="InterPro" id="IPR047117">
    <property type="entry name" value="PERK1-13-like"/>
</dbReference>
<comment type="catalytic activity">
    <reaction evidence="11">
        <text>L-seryl-[protein] + ATP = O-phospho-L-seryl-[protein] + ADP + H(+)</text>
        <dbReference type="Rhea" id="RHEA:17989"/>
        <dbReference type="Rhea" id="RHEA-COMP:9863"/>
        <dbReference type="Rhea" id="RHEA-COMP:11604"/>
        <dbReference type="ChEBI" id="CHEBI:15378"/>
        <dbReference type="ChEBI" id="CHEBI:29999"/>
        <dbReference type="ChEBI" id="CHEBI:30616"/>
        <dbReference type="ChEBI" id="CHEBI:83421"/>
        <dbReference type="ChEBI" id="CHEBI:456216"/>
        <dbReference type="EC" id="2.7.11.1"/>
    </reaction>
</comment>
<keyword evidence="8 13" id="KW-1133">Transmembrane helix</keyword>